<evidence type="ECO:0000313" key="2">
    <source>
        <dbReference type="EMBL" id="MPL56201.1"/>
    </source>
</evidence>
<name>A0A644SR40_9ZZZZ</name>
<accession>A0A644SR40</accession>
<dbReference type="EMBL" id="VSSQ01000002">
    <property type="protein sequence ID" value="MPL56201.1"/>
    <property type="molecule type" value="Genomic_DNA"/>
</dbReference>
<keyword evidence="1" id="KW-0812">Transmembrane</keyword>
<organism evidence="2">
    <name type="scientific">bioreactor metagenome</name>
    <dbReference type="NCBI Taxonomy" id="1076179"/>
    <lineage>
        <taxon>unclassified sequences</taxon>
        <taxon>metagenomes</taxon>
        <taxon>ecological metagenomes</taxon>
    </lineage>
</organism>
<feature type="transmembrane region" description="Helical" evidence="1">
    <location>
        <begin position="21"/>
        <end position="41"/>
    </location>
</feature>
<dbReference type="AlphaFoldDB" id="A0A644SR40"/>
<feature type="transmembrane region" description="Helical" evidence="1">
    <location>
        <begin position="47"/>
        <end position="66"/>
    </location>
</feature>
<sequence>MKKIVQRLQEPTPKFFRKLRNIGLALTAVGGVIATAPISLPSILVSIGGYLAVAGGIASAVSQSAIHRDD</sequence>
<proteinExistence type="predicted"/>
<keyword evidence="1" id="KW-1133">Transmembrane helix</keyword>
<evidence type="ECO:0000256" key="1">
    <source>
        <dbReference type="SAM" id="Phobius"/>
    </source>
</evidence>
<keyword evidence="1" id="KW-0472">Membrane</keyword>
<protein>
    <submittedName>
        <fullName evidence="2">Uncharacterized protein</fullName>
    </submittedName>
</protein>
<comment type="caution">
    <text evidence="2">The sequence shown here is derived from an EMBL/GenBank/DDBJ whole genome shotgun (WGS) entry which is preliminary data.</text>
</comment>
<reference evidence="2" key="1">
    <citation type="submission" date="2019-08" db="EMBL/GenBank/DDBJ databases">
        <authorList>
            <person name="Kucharzyk K."/>
            <person name="Murdoch R.W."/>
            <person name="Higgins S."/>
            <person name="Loffler F."/>
        </authorList>
    </citation>
    <scope>NUCLEOTIDE SEQUENCE</scope>
</reference>
<gene>
    <name evidence="2" type="ORF">SDC9_01683</name>
</gene>